<name>A0ABR2XF58_9PEZI</name>
<dbReference type="PANTHER" id="PTHR42877:SF8">
    <property type="entry name" value="MONOOXYGENASE"/>
    <property type="match status" value="1"/>
</dbReference>
<comment type="caution">
    <text evidence="10">The sequence shown here is derived from an EMBL/GenBank/DDBJ whole genome shotgun (WGS) entry which is preliminary data.</text>
</comment>
<accession>A0ABR2XF58</accession>
<evidence type="ECO:0000256" key="8">
    <source>
        <dbReference type="ARBA" id="ARBA00023136"/>
    </source>
</evidence>
<dbReference type="InterPro" id="IPR051209">
    <property type="entry name" value="FAD-bind_Monooxygenase_sf"/>
</dbReference>
<dbReference type="InterPro" id="IPR000537">
    <property type="entry name" value="UbiA_prenyltransferase"/>
</dbReference>
<feature type="transmembrane region" description="Helical" evidence="9">
    <location>
        <begin position="644"/>
        <end position="671"/>
    </location>
</feature>
<feature type="transmembrane region" description="Helical" evidence="9">
    <location>
        <begin position="768"/>
        <end position="787"/>
    </location>
</feature>
<evidence type="ECO:0000313" key="10">
    <source>
        <dbReference type="EMBL" id="KAK9772382.1"/>
    </source>
</evidence>
<sequence>MEPIRSERHMRIACIGAGASGLCFAYKLQRSFDDFTLTLFDRNSTVGGVCCACDYEAHNYTFSWEQKSDWTSVYAGAAEVQEYFGDFAKKHGLLQYCRFDTTVTKAQWNDARGCWNLELVTNGKDDTCDCDILINASGVLSNPKWPDISGLDTFGGLKLHSAAWPSPPPELSGQRIGLIGNGSSGQQLLEALQPIADQLTVFIRQPTWVLGPFGERPRRYTADELKAFKDEPQKLLAKRKQFENRVNSYFGICLKDNPQQMALRRHLTQRIEGQLADSKYKDADKDKFIPQYAVGCRRPTPGSKYIESLSADNVDLVVGPIRKISPDSVVDQDGKEHRLDLLICATGFDTSHRPNFPIFGRNEKDLRDLWSQEATAYLAVAVAEFPNYFVFYGPNNPFASGAFLSTVEAQADYMLKWCDRWQTENIHSFAPKQEAVDEFYAHASRVIEKTVWTDSCRSWYKASAQTNKVSLWPGSGLHYMETISSLRGDDFDVRYNGNRWDWLGSGFSQVEQDEECDLSYYIRTQDANSHIYVRTMGSKLIRLDQHLYTLYLVTASDFVAVLIPQTLFASFSVLSGRFTVRNIPLPPAVLLSRLPYILLWIWLHLLVLDLANQRLPESVAEDTLNKPWRPIPSGRLTTLRARDLLVFSIALTLVLSQTLLGGVSETLLLFALNWVYNDLGLANSHWILRNLMNALGITTIGAGAMSVAFKGLEHEMPLDIGGVHRWLFLCAGVLMSTIQAQDLYDQEGDAARGRSTAPLVLGDPAARWSVAIPVLVWSMAIPACIGLNFQEHMFGYAAPTLLGVLVATRVLTRRSVLDDKVTFKAWALWTISLYMLPLVKAIC</sequence>
<keyword evidence="7" id="KW-0560">Oxidoreductase</keyword>
<keyword evidence="11" id="KW-1185">Reference proteome</keyword>
<dbReference type="InterPro" id="IPR036188">
    <property type="entry name" value="FAD/NAD-bd_sf"/>
</dbReference>
<keyword evidence="5" id="KW-0274">FAD</keyword>
<feature type="transmembrane region" description="Helical" evidence="9">
    <location>
        <begin position="691"/>
        <end position="711"/>
    </location>
</feature>
<feature type="transmembrane region" description="Helical" evidence="9">
    <location>
        <begin position="794"/>
        <end position="811"/>
    </location>
</feature>
<evidence type="ECO:0000256" key="1">
    <source>
        <dbReference type="ARBA" id="ARBA00004141"/>
    </source>
</evidence>
<dbReference type="PANTHER" id="PTHR42877">
    <property type="entry name" value="L-ORNITHINE N(5)-MONOOXYGENASE-RELATED"/>
    <property type="match status" value="1"/>
</dbReference>
<evidence type="ECO:0000256" key="9">
    <source>
        <dbReference type="SAM" id="Phobius"/>
    </source>
</evidence>
<keyword evidence="3" id="KW-0285">Flavoprotein</keyword>
<evidence type="ECO:0000256" key="4">
    <source>
        <dbReference type="ARBA" id="ARBA00022692"/>
    </source>
</evidence>
<protein>
    <submittedName>
        <fullName evidence="10">FAD/NAD(P)-binding domain-containing protein</fullName>
    </submittedName>
</protein>
<dbReference type="CDD" id="cd13965">
    <property type="entry name" value="PT_UbiA_3"/>
    <property type="match status" value="1"/>
</dbReference>
<dbReference type="Proteomes" id="UP001465668">
    <property type="component" value="Unassembled WGS sequence"/>
</dbReference>
<evidence type="ECO:0000256" key="5">
    <source>
        <dbReference type="ARBA" id="ARBA00022827"/>
    </source>
</evidence>
<keyword evidence="6 9" id="KW-1133">Transmembrane helix</keyword>
<dbReference type="Gene3D" id="3.50.50.60">
    <property type="entry name" value="FAD/NAD(P)-binding domain"/>
    <property type="match status" value="2"/>
</dbReference>
<proteinExistence type="inferred from homology"/>
<feature type="transmembrane region" description="Helical" evidence="9">
    <location>
        <begin position="823"/>
        <end position="842"/>
    </location>
</feature>
<organism evidence="10 11">
    <name type="scientific">Seiridium cardinale</name>
    <dbReference type="NCBI Taxonomy" id="138064"/>
    <lineage>
        <taxon>Eukaryota</taxon>
        <taxon>Fungi</taxon>
        <taxon>Dikarya</taxon>
        <taxon>Ascomycota</taxon>
        <taxon>Pezizomycotina</taxon>
        <taxon>Sordariomycetes</taxon>
        <taxon>Xylariomycetidae</taxon>
        <taxon>Amphisphaeriales</taxon>
        <taxon>Sporocadaceae</taxon>
        <taxon>Seiridium</taxon>
    </lineage>
</organism>
<evidence type="ECO:0000256" key="7">
    <source>
        <dbReference type="ARBA" id="ARBA00023002"/>
    </source>
</evidence>
<gene>
    <name evidence="10" type="ORF">SCAR479_10920</name>
</gene>
<dbReference type="Pfam" id="PF13450">
    <property type="entry name" value="NAD_binding_8"/>
    <property type="match status" value="1"/>
</dbReference>
<evidence type="ECO:0000256" key="3">
    <source>
        <dbReference type="ARBA" id="ARBA00022630"/>
    </source>
</evidence>
<dbReference type="InterPro" id="IPR020946">
    <property type="entry name" value="Flavin_mOase-like"/>
</dbReference>
<evidence type="ECO:0000313" key="11">
    <source>
        <dbReference type="Proteomes" id="UP001465668"/>
    </source>
</evidence>
<dbReference type="Pfam" id="PF01040">
    <property type="entry name" value="UbiA"/>
    <property type="match status" value="1"/>
</dbReference>
<comment type="subcellular location">
    <subcellularLocation>
        <location evidence="1">Membrane</location>
        <topology evidence="1">Multi-pass membrane protein</topology>
    </subcellularLocation>
</comment>
<keyword evidence="8 9" id="KW-0472">Membrane</keyword>
<dbReference type="EMBL" id="JARVKM010000062">
    <property type="protein sequence ID" value="KAK9772382.1"/>
    <property type="molecule type" value="Genomic_DNA"/>
</dbReference>
<feature type="transmembrane region" description="Helical" evidence="9">
    <location>
        <begin position="594"/>
        <end position="611"/>
    </location>
</feature>
<evidence type="ECO:0000256" key="6">
    <source>
        <dbReference type="ARBA" id="ARBA00022989"/>
    </source>
</evidence>
<keyword evidence="4 9" id="KW-0812">Transmembrane</keyword>
<feature type="transmembrane region" description="Helical" evidence="9">
    <location>
        <begin position="548"/>
        <end position="574"/>
    </location>
</feature>
<dbReference type="Pfam" id="PF00743">
    <property type="entry name" value="FMO-like"/>
    <property type="match status" value="1"/>
</dbReference>
<evidence type="ECO:0000256" key="2">
    <source>
        <dbReference type="ARBA" id="ARBA00010139"/>
    </source>
</evidence>
<dbReference type="SUPFAM" id="SSF51905">
    <property type="entry name" value="FAD/NAD(P)-binding domain"/>
    <property type="match status" value="2"/>
</dbReference>
<reference evidence="10 11" key="1">
    <citation type="submission" date="2024-02" db="EMBL/GenBank/DDBJ databases">
        <title>First draft genome assembly of two strains of Seiridium cardinale.</title>
        <authorList>
            <person name="Emiliani G."/>
            <person name="Scali E."/>
        </authorList>
    </citation>
    <scope>NUCLEOTIDE SEQUENCE [LARGE SCALE GENOMIC DNA]</scope>
    <source>
        <strain evidence="10 11">BM-138-000479</strain>
    </source>
</reference>
<comment type="similarity">
    <text evidence="2">Belongs to the FAD-binding monooxygenase family.</text>
</comment>